<feature type="domain" description="PAC" evidence="9">
    <location>
        <begin position="366"/>
        <end position="417"/>
    </location>
</feature>
<dbReference type="SUPFAM" id="SSF47384">
    <property type="entry name" value="Homodimeric domain of signal transducing histidine kinase"/>
    <property type="match status" value="1"/>
</dbReference>
<dbReference type="PROSITE" id="PS50113">
    <property type="entry name" value="PAC"/>
    <property type="match status" value="2"/>
</dbReference>
<dbReference type="InterPro" id="IPR001610">
    <property type="entry name" value="PAC"/>
</dbReference>
<dbReference type="InterPro" id="IPR003661">
    <property type="entry name" value="HisK_dim/P_dom"/>
</dbReference>
<dbReference type="InterPro" id="IPR005467">
    <property type="entry name" value="His_kinase_dom"/>
</dbReference>
<dbReference type="SMART" id="SM00448">
    <property type="entry name" value="REC"/>
    <property type="match status" value="2"/>
</dbReference>
<evidence type="ECO:0000313" key="11">
    <source>
        <dbReference type="Proteomes" id="UP001352263"/>
    </source>
</evidence>
<dbReference type="Pfam" id="PF02518">
    <property type="entry name" value="HATPase_c"/>
    <property type="match status" value="1"/>
</dbReference>
<gene>
    <name evidence="10" type="ORF">RY831_24525</name>
</gene>
<dbReference type="SUPFAM" id="SSF55874">
    <property type="entry name" value="ATPase domain of HSP90 chaperone/DNA topoisomerase II/histidine kinase"/>
    <property type="match status" value="1"/>
</dbReference>
<accession>A0ABU6JF94</accession>
<feature type="coiled-coil region" evidence="5">
    <location>
        <begin position="402"/>
        <end position="429"/>
    </location>
</feature>
<dbReference type="InterPro" id="IPR036097">
    <property type="entry name" value="HisK_dim/P_sf"/>
</dbReference>
<dbReference type="EMBL" id="JAWIIV010000028">
    <property type="protein sequence ID" value="MEC4722333.1"/>
    <property type="molecule type" value="Genomic_DNA"/>
</dbReference>
<dbReference type="PROSITE" id="PS50110">
    <property type="entry name" value="RESPONSE_REGULATORY"/>
    <property type="match status" value="2"/>
</dbReference>
<comment type="caution">
    <text evidence="10">The sequence shown here is derived from an EMBL/GenBank/DDBJ whole genome shotgun (WGS) entry which is preliminary data.</text>
</comment>
<dbReference type="InterPro" id="IPR004358">
    <property type="entry name" value="Sig_transdc_His_kin-like_C"/>
</dbReference>
<name>A0ABU6JF94_9BURK</name>
<feature type="domain" description="PAC" evidence="9">
    <location>
        <begin position="504"/>
        <end position="556"/>
    </location>
</feature>
<dbReference type="NCBIfam" id="TIGR00229">
    <property type="entry name" value="sensory_box"/>
    <property type="match status" value="3"/>
</dbReference>
<dbReference type="SMART" id="SM00388">
    <property type="entry name" value="HisKA"/>
    <property type="match status" value="1"/>
</dbReference>
<dbReference type="SMART" id="SM00086">
    <property type="entry name" value="PAC"/>
    <property type="match status" value="2"/>
</dbReference>
<dbReference type="Pfam" id="PF08448">
    <property type="entry name" value="PAS_4"/>
    <property type="match status" value="1"/>
</dbReference>
<dbReference type="Gene3D" id="1.10.287.130">
    <property type="match status" value="1"/>
</dbReference>
<dbReference type="InterPro" id="IPR036890">
    <property type="entry name" value="HATPase_C_sf"/>
</dbReference>
<dbReference type="InterPro" id="IPR011006">
    <property type="entry name" value="CheY-like_superfamily"/>
</dbReference>
<feature type="modified residue" description="4-aspartylphosphate" evidence="4">
    <location>
        <position position="866"/>
    </location>
</feature>
<feature type="domain" description="PAS" evidence="8">
    <location>
        <begin position="428"/>
        <end position="473"/>
    </location>
</feature>
<dbReference type="InterPro" id="IPR013767">
    <property type="entry name" value="PAS_fold"/>
</dbReference>
<evidence type="ECO:0000313" key="10">
    <source>
        <dbReference type="EMBL" id="MEC4722333.1"/>
    </source>
</evidence>
<comment type="catalytic activity">
    <reaction evidence="1">
        <text>ATP + protein L-histidine = ADP + protein N-phospho-L-histidine.</text>
        <dbReference type="EC" id="2.7.13.3"/>
    </reaction>
</comment>
<dbReference type="InterPro" id="IPR000014">
    <property type="entry name" value="PAS"/>
</dbReference>
<evidence type="ECO:0000259" key="6">
    <source>
        <dbReference type="PROSITE" id="PS50109"/>
    </source>
</evidence>
<evidence type="ECO:0000259" key="8">
    <source>
        <dbReference type="PROSITE" id="PS50112"/>
    </source>
</evidence>
<keyword evidence="5" id="KW-0175">Coiled coil</keyword>
<evidence type="ECO:0000256" key="4">
    <source>
        <dbReference type="PROSITE-ProRule" id="PRU00169"/>
    </source>
</evidence>
<proteinExistence type="predicted"/>
<keyword evidence="3 4" id="KW-0597">Phosphoprotein</keyword>
<feature type="domain" description="Response regulatory" evidence="7">
    <location>
        <begin position="8"/>
        <end position="125"/>
    </location>
</feature>
<dbReference type="SUPFAM" id="SSF52172">
    <property type="entry name" value="CheY-like"/>
    <property type="match status" value="2"/>
</dbReference>
<dbReference type="PANTHER" id="PTHR43547:SF2">
    <property type="entry name" value="HYBRID SIGNAL TRANSDUCTION HISTIDINE KINASE C"/>
    <property type="match status" value="1"/>
</dbReference>
<reference evidence="10 11" key="1">
    <citation type="submission" date="2023-10" db="EMBL/GenBank/DDBJ databases">
        <title>Noviherbaspirillum sp. CPCC 100848 genome assembly.</title>
        <authorList>
            <person name="Li X.Y."/>
            <person name="Fang X.M."/>
        </authorList>
    </citation>
    <scope>NUCLEOTIDE SEQUENCE [LARGE SCALE GENOMIC DNA]</scope>
    <source>
        <strain evidence="10 11">CPCC 100848</strain>
    </source>
</reference>
<dbReference type="CDD" id="cd00082">
    <property type="entry name" value="HisKA"/>
    <property type="match status" value="1"/>
</dbReference>
<evidence type="ECO:0000256" key="5">
    <source>
        <dbReference type="SAM" id="Coils"/>
    </source>
</evidence>
<dbReference type="Pfam" id="PF00989">
    <property type="entry name" value="PAS"/>
    <property type="match status" value="1"/>
</dbReference>
<dbReference type="PROSITE" id="PS50109">
    <property type="entry name" value="HIS_KIN"/>
    <property type="match status" value="1"/>
</dbReference>
<dbReference type="InterPro" id="IPR035965">
    <property type="entry name" value="PAS-like_dom_sf"/>
</dbReference>
<dbReference type="Pfam" id="PF00512">
    <property type="entry name" value="HisKA"/>
    <property type="match status" value="1"/>
</dbReference>
<feature type="modified residue" description="4-aspartylphosphate" evidence="4">
    <location>
        <position position="57"/>
    </location>
</feature>
<dbReference type="SUPFAM" id="SSF55785">
    <property type="entry name" value="PYP-like sensor domain (PAS domain)"/>
    <property type="match status" value="3"/>
</dbReference>
<dbReference type="InterPro" id="IPR013656">
    <property type="entry name" value="PAS_4"/>
</dbReference>
<dbReference type="InterPro" id="IPR003594">
    <property type="entry name" value="HATPase_dom"/>
</dbReference>
<dbReference type="CDD" id="cd17580">
    <property type="entry name" value="REC_2_DhkD-like"/>
    <property type="match status" value="1"/>
</dbReference>
<dbReference type="PROSITE" id="PS50112">
    <property type="entry name" value="PAS"/>
    <property type="match status" value="2"/>
</dbReference>
<dbReference type="EC" id="2.7.13.3" evidence="2"/>
<dbReference type="Gene3D" id="3.30.565.10">
    <property type="entry name" value="Histidine kinase-like ATPase, C-terminal domain"/>
    <property type="match status" value="1"/>
</dbReference>
<evidence type="ECO:0000256" key="1">
    <source>
        <dbReference type="ARBA" id="ARBA00000085"/>
    </source>
</evidence>
<dbReference type="Pfam" id="PF00072">
    <property type="entry name" value="Response_reg"/>
    <property type="match status" value="2"/>
</dbReference>
<dbReference type="InterPro" id="IPR013655">
    <property type="entry name" value="PAS_fold_3"/>
</dbReference>
<dbReference type="RefSeq" id="WP_326509007.1">
    <property type="nucleotide sequence ID" value="NZ_JAWIIV010000028.1"/>
</dbReference>
<dbReference type="CDD" id="cd00130">
    <property type="entry name" value="PAS"/>
    <property type="match status" value="3"/>
</dbReference>
<sequence>MRRSDAVNILIVDDEPANLLALEAVLDRLGENIVRARSGEEALEKVEQTDFAAILLDVRMPTISGFETARRIRQRPASSRTPILFQTAAMDANFPIEEAYALGAVDYLMKPLVPSVLRAKVSFFVELYRKNAELVAVQQERHRAALNAKDQRIRLILDNSKDYAFVVTDPKGVVTEWEGGAEAITGWLAAEAVGRSASIIFTPEDCAAGRPAFEMRMAKETGRSENKRWHICKDGTRFFADGVMVSLNDASGKLRGYAKIFRNATAEQLAADELRASNDRLAASEARVRLATEAADLGIWIWNPASGQVHWENDRARQIFGAAPGGLANVSDVHDAMRRPDDFLYPQDFPEFQRQAIVTITTGERFSFQGRIVRNDGSLRWVEMTGRLQHAADGAPHILGMVADVNERKRAEERERQAAHEAIAAAETNAKFRTFFEQGSYFAGVMTIDGTMIEANRLCLEMSGLTREEIVGRKFWECGWWNRSPELMETVRLGAEDAASGTTFRKELPYFAADGSTRTVDLILAPVTDDNGDILFVAPTGTDITDRKQAEDRLRRLAADLAEMDRRKTEFLATLAHELRNPLAPLRNGLHILQLAANDTEMAGRTRDMMERQLLHLVHLVDDLLDVARITRGQIELKLKRVELKPIIENAIDTCLPLIEASSHRFHVQMPKEVLITVADPTRMAQVISNLLNNAAKYTPHGGCIDLRVDRDGGDVVISVSDNGLGIPAEALHGVFGMFSQVACNMKRSQGGLGIGLTLVRQLVELHGGSVTASSPGTGQGSTFTVRLPMAESHPDEGMTVLPNAVLRGAARSRGVRVLVVDDNEDIAESMSALLDLGGHTTRVANDGLRALQIAHEFKPDAVFLDIGMPGMDGYAVARALRELPDMESVMLVALTGWGAESDRIRSREAGFNEHLTKPAGLPAIAGILAKIGHAKQVSTKT</sequence>
<dbReference type="Pfam" id="PF08447">
    <property type="entry name" value="PAS_3"/>
    <property type="match status" value="1"/>
</dbReference>
<evidence type="ECO:0000256" key="2">
    <source>
        <dbReference type="ARBA" id="ARBA00012438"/>
    </source>
</evidence>
<protein>
    <recommendedName>
        <fullName evidence="2">histidine kinase</fullName>
        <ecNumber evidence="2">2.7.13.3</ecNumber>
    </recommendedName>
</protein>
<feature type="domain" description="Response regulatory" evidence="7">
    <location>
        <begin position="817"/>
        <end position="933"/>
    </location>
</feature>
<dbReference type="PANTHER" id="PTHR43547">
    <property type="entry name" value="TWO-COMPONENT HISTIDINE KINASE"/>
    <property type="match status" value="1"/>
</dbReference>
<dbReference type="Gene3D" id="2.10.70.100">
    <property type="match status" value="1"/>
</dbReference>
<evidence type="ECO:0000259" key="7">
    <source>
        <dbReference type="PROSITE" id="PS50110"/>
    </source>
</evidence>
<dbReference type="InterPro" id="IPR001789">
    <property type="entry name" value="Sig_transdc_resp-reg_receiver"/>
</dbReference>
<organism evidence="10 11">
    <name type="scientific">Noviherbaspirillum album</name>
    <dbReference type="NCBI Taxonomy" id="3080276"/>
    <lineage>
        <taxon>Bacteria</taxon>
        <taxon>Pseudomonadati</taxon>
        <taxon>Pseudomonadota</taxon>
        <taxon>Betaproteobacteria</taxon>
        <taxon>Burkholderiales</taxon>
        <taxon>Oxalobacteraceae</taxon>
        <taxon>Noviherbaspirillum</taxon>
    </lineage>
</organism>
<dbReference type="SMART" id="SM00387">
    <property type="entry name" value="HATPase_c"/>
    <property type="match status" value="1"/>
</dbReference>
<dbReference type="PRINTS" id="PR00344">
    <property type="entry name" value="BCTRLSENSOR"/>
</dbReference>
<feature type="domain" description="Histidine kinase" evidence="6">
    <location>
        <begin position="574"/>
        <end position="792"/>
    </location>
</feature>
<dbReference type="Gene3D" id="3.40.50.2300">
    <property type="match status" value="2"/>
</dbReference>
<evidence type="ECO:0000256" key="3">
    <source>
        <dbReference type="ARBA" id="ARBA00022553"/>
    </source>
</evidence>
<dbReference type="InterPro" id="IPR000700">
    <property type="entry name" value="PAS-assoc_C"/>
</dbReference>
<keyword evidence="11" id="KW-1185">Reference proteome</keyword>
<dbReference type="Gene3D" id="3.30.450.20">
    <property type="entry name" value="PAS domain"/>
    <property type="match status" value="3"/>
</dbReference>
<feature type="domain" description="PAS" evidence="8">
    <location>
        <begin position="149"/>
        <end position="220"/>
    </location>
</feature>
<dbReference type="Proteomes" id="UP001352263">
    <property type="component" value="Unassembled WGS sequence"/>
</dbReference>
<dbReference type="SMART" id="SM00091">
    <property type="entry name" value="PAS"/>
    <property type="match status" value="3"/>
</dbReference>
<evidence type="ECO:0000259" key="9">
    <source>
        <dbReference type="PROSITE" id="PS50113"/>
    </source>
</evidence>